<gene>
    <name evidence="1" type="ORF">UFOVP592_18</name>
</gene>
<reference evidence="1" key="1">
    <citation type="submission" date="2020-04" db="EMBL/GenBank/DDBJ databases">
        <authorList>
            <person name="Chiriac C."/>
            <person name="Salcher M."/>
            <person name="Ghai R."/>
            <person name="Kavagutti S V."/>
        </authorList>
    </citation>
    <scope>NUCLEOTIDE SEQUENCE</scope>
</reference>
<proteinExistence type="predicted"/>
<protein>
    <submittedName>
        <fullName evidence="1">Uncharacterized protein</fullName>
    </submittedName>
</protein>
<organism evidence="1">
    <name type="scientific">uncultured Caudovirales phage</name>
    <dbReference type="NCBI Taxonomy" id="2100421"/>
    <lineage>
        <taxon>Viruses</taxon>
        <taxon>Duplodnaviria</taxon>
        <taxon>Heunggongvirae</taxon>
        <taxon>Uroviricota</taxon>
        <taxon>Caudoviricetes</taxon>
        <taxon>Peduoviridae</taxon>
        <taxon>Maltschvirus</taxon>
        <taxon>Maltschvirus maltsch</taxon>
    </lineage>
</organism>
<accession>A0A6J5MX01</accession>
<dbReference type="EMBL" id="LR796558">
    <property type="protein sequence ID" value="CAB4151464.1"/>
    <property type="molecule type" value="Genomic_DNA"/>
</dbReference>
<name>A0A6J5MX01_9CAUD</name>
<sequence>MTYPITNNPQDIVDGVNYALSGPSGLGQSFAGFSSYDPKYISGNFRIPFTRTIPSSLYVAPISISNAQVIDDRTIKYTFTTTQPSIPFRSGNGLTVTGITPAAYNSQELKDAGNSILQIGVIECTTTYVVVRTVGAIVTPIGAYASGGSISFTTMDRYRGTDGDVTVTILGGQERVFVSGQLDQRVDYSVSSGPAAMNVYAEIRRYTAFLNDDPTNPDFIFDDPITVVTKYVEFTGLTGTGTLPLIETVFSNAIDNPTPGYYRYILEVYFETVSGTLEVTSDLVELRSISAQVIKP</sequence>
<evidence type="ECO:0000313" key="1">
    <source>
        <dbReference type="EMBL" id="CAB4151464.1"/>
    </source>
</evidence>